<evidence type="ECO:0000256" key="1">
    <source>
        <dbReference type="ARBA" id="ARBA00001936"/>
    </source>
</evidence>
<evidence type="ECO:0000256" key="12">
    <source>
        <dbReference type="ARBA" id="ARBA00023136"/>
    </source>
</evidence>
<evidence type="ECO:0000256" key="9">
    <source>
        <dbReference type="ARBA" id="ARBA00022968"/>
    </source>
</evidence>
<evidence type="ECO:0000313" key="21">
    <source>
        <dbReference type="Proteomes" id="UP001652661"/>
    </source>
</evidence>
<feature type="region of interest" description="Disordered" evidence="20">
    <location>
        <begin position="1"/>
        <end position="43"/>
    </location>
</feature>
<feature type="binding site" evidence="17">
    <location>
        <position position="249"/>
    </location>
    <ligand>
        <name>Mn(2+)</name>
        <dbReference type="ChEBI" id="CHEBI:29035"/>
    </ligand>
</feature>
<gene>
    <name evidence="22" type="primary">GlcAT-S</name>
</gene>
<sequence>MSSAHYQALEPQTSDEDNEDIEQRRPKQQQHHHYHLRNHSGSTTTACSLATPVMARKGRRRCLLPLVGGVLFFIAFCYLTLSVDTRLALGLGGGSDDSDDEGSHNDLDRNNFRPLNETVHICSESYEDRRQFMQDKPNSEYGQLPVIYFVTPTYPRREQIPELTRLAHTLLHVPRLHWLVADDQQKCNDFIDTLLNRFGIPFTHMVSPMPAKFRFADPAPRGVANRRAALRWLRQHNLTNGVLYFGDDDNTYDLRLFSEIRKTQRVSMFPVGLIADYAISGPVVRKGKVVAFLDSWVAGRRWPVDMAGFAVSLEYMAQYPNVNMPYKPGYEEDLFLRSINVRMDEIEPRGNNCTEVLVWHTQTKSKKLGVVRLESKYLDDRSNLGALLRNLELMGVATITESESRTAQISKNGKAKPHSVILS</sequence>
<evidence type="ECO:0000256" key="19">
    <source>
        <dbReference type="RuleBase" id="RU363127"/>
    </source>
</evidence>
<evidence type="ECO:0000256" key="17">
    <source>
        <dbReference type="PIRSR" id="PIRSR605027-3"/>
    </source>
</evidence>
<dbReference type="Gene3D" id="3.90.550.10">
    <property type="entry name" value="Spore Coat Polysaccharide Biosynthesis Protein SpsA, Chain A"/>
    <property type="match status" value="1"/>
</dbReference>
<evidence type="ECO:0000256" key="6">
    <source>
        <dbReference type="ARBA" id="ARBA00022679"/>
    </source>
</evidence>
<comment type="pathway">
    <text evidence="3 19">Protein modification; protein glycosylation.</text>
</comment>
<feature type="active site" description="Proton donor/acceptor" evidence="16">
    <location>
        <position position="332"/>
    </location>
</feature>
<dbReference type="GO" id="GO:0000139">
    <property type="term" value="C:Golgi membrane"/>
    <property type="evidence" value="ECO:0007669"/>
    <property type="project" value="UniProtKB-SubCell"/>
</dbReference>
<evidence type="ECO:0000256" key="15">
    <source>
        <dbReference type="ARBA" id="ARBA00047979"/>
    </source>
</evidence>
<evidence type="ECO:0000256" key="8">
    <source>
        <dbReference type="ARBA" id="ARBA00022723"/>
    </source>
</evidence>
<dbReference type="EC" id="2.4.1.135" evidence="5 19"/>
<comment type="similarity">
    <text evidence="4 19">Belongs to the glycosyltransferase 43 family.</text>
</comment>
<comment type="subcellular location">
    <subcellularLocation>
        <location evidence="2 19">Golgi apparatus membrane</location>
        <topology evidence="2 19">Single-pass type II membrane protein</topology>
    </subcellularLocation>
</comment>
<evidence type="ECO:0000256" key="13">
    <source>
        <dbReference type="ARBA" id="ARBA00023180"/>
    </source>
</evidence>
<feature type="glycosylation site" description="N-linked (GlcNAc...) asparagine" evidence="18">
    <location>
        <position position="352"/>
    </location>
</feature>
<evidence type="ECO:0000256" key="5">
    <source>
        <dbReference type="ARBA" id="ARBA00012641"/>
    </source>
</evidence>
<keyword evidence="14 17" id="KW-0464">Manganese</keyword>
<keyword evidence="7 19" id="KW-0812">Transmembrane</keyword>
<proteinExistence type="inferred from homology"/>
<evidence type="ECO:0000256" key="4">
    <source>
        <dbReference type="ARBA" id="ARBA00007706"/>
    </source>
</evidence>
<dbReference type="GO" id="GO:0050650">
    <property type="term" value="P:chondroitin sulfate proteoglycan biosynthetic process"/>
    <property type="evidence" value="ECO:0007669"/>
    <property type="project" value="TreeGrafter"/>
</dbReference>
<keyword evidence="8 17" id="KW-0479">Metal-binding</keyword>
<keyword evidence="10 19" id="KW-1133">Transmembrane helix</keyword>
<evidence type="ECO:0000256" key="10">
    <source>
        <dbReference type="ARBA" id="ARBA00022989"/>
    </source>
</evidence>
<evidence type="ECO:0000313" key="22">
    <source>
        <dbReference type="RefSeq" id="XP_017025963.1"/>
    </source>
</evidence>
<evidence type="ECO:0000256" key="2">
    <source>
        <dbReference type="ARBA" id="ARBA00004323"/>
    </source>
</evidence>
<dbReference type="InterPro" id="IPR029044">
    <property type="entry name" value="Nucleotide-diphossugar_trans"/>
</dbReference>
<evidence type="ECO:0000256" key="11">
    <source>
        <dbReference type="ARBA" id="ARBA00023034"/>
    </source>
</evidence>
<dbReference type="UniPathway" id="UPA00378"/>
<evidence type="ECO:0000256" key="3">
    <source>
        <dbReference type="ARBA" id="ARBA00004922"/>
    </source>
</evidence>
<dbReference type="GO" id="GO:0046872">
    <property type="term" value="F:metal ion binding"/>
    <property type="evidence" value="ECO:0007669"/>
    <property type="project" value="UniProtKB-KW"/>
</dbReference>
<feature type="region of interest" description="Disordered" evidence="20">
    <location>
        <begin position="404"/>
        <end position="423"/>
    </location>
</feature>
<accession>A0A6P4IU43</accession>
<dbReference type="FunFam" id="3.90.550.10:FF:000044">
    <property type="entry name" value="Galactosylgalactosylxylosylprotein 3-beta-glucuronosyltransferase"/>
    <property type="match status" value="1"/>
</dbReference>
<evidence type="ECO:0000256" key="7">
    <source>
        <dbReference type="ARBA" id="ARBA00022692"/>
    </source>
</evidence>
<keyword evidence="11 19" id="KW-0333">Golgi apparatus</keyword>
<keyword evidence="6 19" id="KW-0808">Transferase</keyword>
<dbReference type="GO" id="GO:0005975">
    <property type="term" value="P:carbohydrate metabolic process"/>
    <property type="evidence" value="ECO:0007669"/>
    <property type="project" value="TreeGrafter"/>
</dbReference>
<reference evidence="22" key="2">
    <citation type="submission" date="2025-08" db="UniProtKB">
        <authorList>
            <consortium name="RefSeq"/>
        </authorList>
    </citation>
    <scope>IDENTIFICATION</scope>
    <source>
        <strain evidence="22">14028-0561.14</strain>
        <tissue evidence="22">Whole fly</tissue>
    </source>
</reference>
<dbReference type="SUPFAM" id="SSF53448">
    <property type="entry name" value="Nucleotide-diphospho-sugar transferases"/>
    <property type="match status" value="1"/>
</dbReference>
<protein>
    <recommendedName>
        <fullName evidence="5 19">Galactosylgalactosylxylosylprotein 3-beta-glucuronosyltransferase</fullName>
        <ecNumber evidence="5 19">2.4.1.135</ecNumber>
    </recommendedName>
</protein>
<dbReference type="RefSeq" id="XP_017025963.1">
    <property type="nucleotide sequence ID" value="XM_017170474.3"/>
</dbReference>
<comment type="catalytic activity">
    <reaction evidence="15 19">
        <text>3-O-(beta-D-galactosyl-(1-&gt;3)-beta-D-galactosyl-(1-&gt;4)-beta-D-xylosyl)-L-seryl-[protein] + UDP-alpha-D-glucuronate = 3-O-(beta-D-GlcA-(1-&gt;3)-beta-D-Gal-(1-&gt;3)-beta-D-Gal-(1-&gt;4)-beta-D-Xyl)-L-seryl-[protein] + UDP + H(+)</text>
        <dbReference type="Rhea" id="RHEA:24168"/>
        <dbReference type="Rhea" id="RHEA-COMP:12571"/>
        <dbReference type="Rhea" id="RHEA-COMP:12573"/>
        <dbReference type="ChEBI" id="CHEBI:15378"/>
        <dbReference type="ChEBI" id="CHEBI:58052"/>
        <dbReference type="ChEBI" id="CHEBI:58223"/>
        <dbReference type="ChEBI" id="CHEBI:132090"/>
        <dbReference type="ChEBI" id="CHEBI:132093"/>
        <dbReference type="EC" id="2.4.1.135"/>
    </reaction>
</comment>
<comment type="cofactor">
    <cofactor evidence="1 17 19">
        <name>Mn(2+)</name>
        <dbReference type="ChEBI" id="CHEBI:29035"/>
    </cofactor>
</comment>
<name>A0A6P4IU43_DROKI</name>
<dbReference type="Proteomes" id="UP001652661">
    <property type="component" value="Chromosome 2L"/>
</dbReference>
<evidence type="ECO:0000256" key="20">
    <source>
        <dbReference type="SAM" id="MobiDB-lite"/>
    </source>
</evidence>
<keyword evidence="13 18" id="KW-0325">Glycoprotein</keyword>
<dbReference type="InterPro" id="IPR005027">
    <property type="entry name" value="Glyco_trans_43"/>
</dbReference>
<dbReference type="OrthoDB" id="675023at2759"/>
<dbReference type="Pfam" id="PF03360">
    <property type="entry name" value="Glyco_transf_43"/>
    <property type="match status" value="1"/>
</dbReference>
<keyword evidence="21" id="KW-1185">Reference proteome</keyword>
<organism evidence="21 22">
    <name type="scientific">Drosophila kikkawai</name>
    <name type="common">Fruit fly</name>
    <dbReference type="NCBI Taxonomy" id="30033"/>
    <lineage>
        <taxon>Eukaryota</taxon>
        <taxon>Metazoa</taxon>
        <taxon>Ecdysozoa</taxon>
        <taxon>Arthropoda</taxon>
        <taxon>Hexapoda</taxon>
        <taxon>Insecta</taxon>
        <taxon>Pterygota</taxon>
        <taxon>Neoptera</taxon>
        <taxon>Endopterygota</taxon>
        <taxon>Diptera</taxon>
        <taxon>Brachycera</taxon>
        <taxon>Muscomorpha</taxon>
        <taxon>Ephydroidea</taxon>
        <taxon>Drosophilidae</taxon>
        <taxon>Drosophila</taxon>
        <taxon>Sophophora</taxon>
    </lineage>
</organism>
<dbReference type="PANTHER" id="PTHR10896">
    <property type="entry name" value="GALACTOSYLGALACTOSYLXYLOSYLPROTEIN 3-BETA-GLUCURONOSYLTRANSFERASE BETA-1,3-GLUCURONYLTRANSFERASE"/>
    <property type="match status" value="1"/>
</dbReference>
<feature type="compositionally biased region" description="Basic residues" evidence="20">
    <location>
        <begin position="26"/>
        <end position="38"/>
    </location>
</feature>
<keyword evidence="9 19" id="KW-0735">Signal-anchor</keyword>
<dbReference type="CDD" id="cd00218">
    <property type="entry name" value="GlcAT-I"/>
    <property type="match status" value="1"/>
</dbReference>
<dbReference type="AlphaFoldDB" id="A0A6P4IU43"/>
<reference evidence="21" key="1">
    <citation type="submission" date="2025-05" db="UniProtKB">
        <authorList>
            <consortium name="RefSeq"/>
        </authorList>
    </citation>
    <scope>NUCLEOTIDE SEQUENCE [LARGE SCALE GENOMIC DNA]</scope>
    <source>
        <strain evidence="21">14028-0561.14</strain>
    </source>
</reference>
<evidence type="ECO:0000256" key="14">
    <source>
        <dbReference type="ARBA" id="ARBA00023211"/>
    </source>
</evidence>
<dbReference type="GO" id="GO:0015018">
    <property type="term" value="F:galactosylgalactosylxylosylprotein 3-beta-glucuronosyltransferase activity"/>
    <property type="evidence" value="ECO:0007669"/>
    <property type="project" value="UniProtKB-UniRule"/>
</dbReference>
<evidence type="ECO:0000256" key="18">
    <source>
        <dbReference type="PIRSR" id="PIRSR605027-6"/>
    </source>
</evidence>
<keyword evidence="12 19" id="KW-0472">Membrane</keyword>
<feature type="transmembrane region" description="Helical" evidence="19">
    <location>
        <begin position="62"/>
        <end position="81"/>
    </location>
</feature>
<evidence type="ECO:0000256" key="16">
    <source>
        <dbReference type="PIRSR" id="PIRSR605027-1"/>
    </source>
</evidence>
<dbReference type="PANTHER" id="PTHR10896:SF51">
    <property type="entry name" value="GALACTOSYLGALACTOSYLXYLOSYLPROTEIN 3-BETA-GLUCURONOSYLTRANSFERASE S"/>
    <property type="match status" value="1"/>
</dbReference>